<feature type="signal peptide" evidence="2">
    <location>
        <begin position="1"/>
        <end position="17"/>
    </location>
</feature>
<evidence type="ECO:0000313" key="4">
    <source>
        <dbReference type="Proteomes" id="UP000188268"/>
    </source>
</evidence>
<keyword evidence="2" id="KW-0732">Signal</keyword>
<protein>
    <submittedName>
        <fullName evidence="3">Uncharacterized protein</fullName>
    </submittedName>
</protein>
<sequence length="93" mass="9570">MGAVVLVGWGLCSRGLATRWGTVVVEESTEGGVGVKKGHRLEPKPDGASSCLAIRGPRGLHILNPLLSLSIFAALSSVVATAFVFILGCLAKV</sequence>
<dbReference type="EMBL" id="AWWV01000634">
    <property type="protein sequence ID" value="OMP11965.1"/>
    <property type="molecule type" value="Genomic_DNA"/>
</dbReference>
<evidence type="ECO:0000256" key="1">
    <source>
        <dbReference type="SAM" id="Phobius"/>
    </source>
</evidence>
<feature type="chain" id="PRO_5012458505" evidence="2">
    <location>
        <begin position="18"/>
        <end position="93"/>
    </location>
</feature>
<proteinExistence type="predicted"/>
<organism evidence="3 4">
    <name type="scientific">Corchorus capsularis</name>
    <name type="common">Jute</name>
    <dbReference type="NCBI Taxonomy" id="210143"/>
    <lineage>
        <taxon>Eukaryota</taxon>
        <taxon>Viridiplantae</taxon>
        <taxon>Streptophyta</taxon>
        <taxon>Embryophyta</taxon>
        <taxon>Tracheophyta</taxon>
        <taxon>Spermatophyta</taxon>
        <taxon>Magnoliopsida</taxon>
        <taxon>eudicotyledons</taxon>
        <taxon>Gunneridae</taxon>
        <taxon>Pentapetalae</taxon>
        <taxon>rosids</taxon>
        <taxon>malvids</taxon>
        <taxon>Malvales</taxon>
        <taxon>Malvaceae</taxon>
        <taxon>Grewioideae</taxon>
        <taxon>Apeibeae</taxon>
        <taxon>Corchorus</taxon>
    </lineage>
</organism>
<comment type="caution">
    <text evidence="3">The sequence shown here is derived from an EMBL/GenBank/DDBJ whole genome shotgun (WGS) entry which is preliminary data.</text>
</comment>
<keyword evidence="1" id="KW-1133">Transmembrane helix</keyword>
<dbReference type="Gramene" id="OMP11965">
    <property type="protein sequence ID" value="OMP11965"/>
    <property type="gene ID" value="CCACVL1_00191"/>
</dbReference>
<keyword evidence="4" id="KW-1185">Reference proteome</keyword>
<dbReference type="AlphaFoldDB" id="A0A1R3KY01"/>
<reference evidence="3 4" key="1">
    <citation type="submission" date="2013-09" db="EMBL/GenBank/DDBJ databases">
        <title>Corchorus capsularis genome sequencing.</title>
        <authorList>
            <person name="Alam M."/>
            <person name="Haque M.S."/>
            <person name="Islam M.S."/>
            <person name="Emdad E.M."/>
            <person name="Islam M.M."/>
            <person name="Ahmed B."/>
            <person name="Halim A."/>
            <person name="Hossen Q.M.M."/>
            <person name="Hossain M.Z."/>
            <person name="Ahmed R."/>
            <person name="Khan M.M."/>
            <person name="Islam R."/>
            <person name="Rashid M.M."/>
            <person name="Khan S.A."/>
            <person name="Rahman M.S."/>
            <person name="Alam M."/>
        </authorList>
    </citation>
    <scope>NUCLEOTIDE SEQUENCE [LARGE SCALE GENOMIC DNA]</scope>
    <source>
        <strain evidence="4">cv. CVL-1</strain>
        <tissue evidence="3">Whole seedling</tissue>
    </source>
</reference>
<keyword evidence="1" id="KW-0472">Membrane</keyword>
<evidence type="ECO:0000256" key="2">
    <source>
        <dbReference type="SAM" id="SignalP"/>
    </source>
</evidence>
<dbReference type="Proteomes" id="UP000188268">
    <property type="component" value="Unassembled WGS sequence"/>
</dbReference>
<accession>A0A1R3KY01</accession>
<keyword evidence="1" id="KW-0812">Transmembrane</keyword>
<feature type="transmembrane region" description="Helical" evidence="1">
    <location>
        <begin position="66"/>
        <end position="91"/>
    </location>
</feature>
<evidence type="ECO:0000313" key="3">
    <source>
        <dbReference type="EMBL" id="OMP11965.1"/>
    </source>
</evidence>
<gene>
    <name evidence="3" type="ORF">CCACVL1_00191</name>
</gene>
<name>A0A1R3KY01_COCAP</name>